<dbReference type="InterPro" id="IPR007654">
    <property type="entry name" value="NAD-dep_histone_deAcase_SIR2_N"/>
</dbReference>
<feature type="compositionally biased region" description="Pro residues" evidence="1">
    <location>
        <begin position="1"/>
        <end position="11"/>
    </location>
</feature>
<comment type="caution">
    <text evidence="3">The sequence shown here is derived from an EMBL/GenBank/DDBJ whole genome shotgun (WGS) entry which is preliminary data.</text>
</comment>
<organism evidence="3 4">
    <name type="scientific">Mycena sanguinolenta</name>
    <dbReference type="NCBI Taxonomy" id="230812"/>
    <lineage>
        <taxon>Eukaryota</taxon>
        <taxon>Fungi</taxon>
        <taxon>Dikarya</taxon>
        <taxon>Basidiomycota</taxon>
        <taxon>Agaricomycotina</taxon>
        <taxon>Agaricomycetes</taxon>
        <taxon>Agaricomycetidae</taxon>
        <taxon>Agaricales</taxon>
        <taxon>Marasmiineae</taxon>
        <taxon>Mycenaceae</taxon>
        <taxon>Mycena</taxon>
    </lineage>
</organism>
<dbReference type="Gene3D" id="3.40.50.1220">
    <property type="entry name" value="TPP-binding domain"/>
    <property type="match status" value="1"/>
</dbReference>
<feature type="region of interest" description="Disordered" evidence="1">
    <location>
        <begin position="1"/>
        <end position="20"/>
    </location>
</feature>
<proteinExistence type="predicted"/>
<gene>
    <name evidence="3" type="ORF">MSAN_01360400</name>
</gene>
<dbReference type="AlphaFoldDB" id="A0A8H7D0P4"/>
<evidence type="ECO:0000259" key="2">
    <source>
        <dbReference type="Pfam" id="PF04574"/>
    </source>
</evidence>
<dbReference type="OrthoDB" id="420264at2759"/>
<dbReference type="Pfam" id="PF04574">
    <property type="entry name" value="DUF592"/>
    <property type="match status" value="1"/>
</dbReference>
<accession>A0A8H7D0P4</accession>
<dbReference type="Proteomes" id="UP000623467">
    <property type="component" value="Unassembled WGS sequence"/>
</dbReference>
<evidence type="ECO:0000313" key="4">
    <source>
        <dbReference type="Proteomes" id="UP000623467"/>
    </source>
</evidence>
<protein>
    <submittedName>
        <fullName evidence="3">Deacetylase sirtuin-type domain-containing protein</fullName>
    </submittedName>
</protein>
<reference evidence="3" key="1">
    <citation type="submission" date="2020-05" db="EMBL/GenBank/DDBJ databases">
        <title>Mycena genomes resolve the evolution of fungal bioluminescence.</title>
        <authorList>
            <person name="Tsai I.J."/>
        </authorList>
    </citation>
    <scope>NUCLEOTIDE SEQUENCE</scope>
    <source>
        <strain evidence="3">160909Yilan</strain>
    </source>
</reference>
<name>A0A8H7D0P4_9AGAR</name>
<sequence>MDPSDAQPPSPTEDSNVPQPDLIATQLTASQVRAFLAASEDVDIDPESVEELVQFLLLETADDSSGIVDPATDGVDSDGGFNLEVSELDISALYCTQDKDPETWTHQQIRGMLHHLKEHGMSSWVNEYILKRNHSIPQLLLAFGIKLSPKLHHMSPATMSYFLRVAMSRELQLRDKLPNYNTVDDAVQLIRNSQRIIILTG</sequence>
<evidence type="ECO:0000256" key="1">
    <source>
        <dbReference type="SAM" id="MobiDB-lite"/>
    </source>
</evidence>
<dbReference type="EMBL" id="JACAZH010000010">
    <property type="protein sequence ID" value="KAF7357639.1"/>
    <property type="molecule type" value="Genomic_DNA"/>
</dbReference>
<evidence type="ECO:0000313" key="3">
    <source>
        <dbReference type="EMBL" id="KAF7357639.1"/>
    </source>
</evidence>
<feature type="domain" description="NAD-dependent histone deacetylase Sir2 N-terminal" evidence="2">
    <location>
        <begin position="163"/>
        <end position="200"/>
    </location>
</feature>
<keyword evidence="4" id="KW-1185">Reference proteome</keyword>